<keyword evidence="1" id="KW-0472">Membrane</keyword>
<feature type="transmembrane region" description="Helical" evidence="1">
    <location>
        <begin position="77"/>
        <end position="97"/>
    </location>
</feature>
<evidence type="ECO:0000313" key="2">
    <source>
        <dbReference type="EMBL" id="KKK42746.1"/>
    </source>
</evidence>
<keyword evidence="1" id="KW-0812">Transmembrane</keyword>
<evidence type="ECO:0000256" key="1">
    <source>
        <dbReference type="SAM" id="Phobius"/>
    </source>
</evidence>
<dbReference type="EMBL" id="LAZR01070304">
    <property type="protein sequence ID" value="KKK42746.1"/>
    <property type="molecule type" value="Genomic_DNA"/>
</dbReference>
<feature type="transmembrane region" description="Helical" evidence="1">
    <location>
        <begin position="139"/>
        <end position="155"/>
    </location>
</feature>
<gene>
    <name evidence="2" type="ORF">LCGC14_3169570</name>
</gene>
<protein>
    <submittedName>
        <fullName evidence="2">Uncharacterized protein</fullName>
    </submittedName>
</protein>
<reference evidence="2" key="1">
    <citation type="journal article" date="2015" name="Nature">
        <title>Complex archaea that bridge the gap between prokaryotes and eukaryotes.</title>
        <authorList>
            <person name="Spang A."/>
            <person name="Saw J.H."/>
            <person name="Jorgensen S.L."/>
            <person name="Zaremba-Niedzwiedzka K."/>
            <person name="Martijn J."/>
            <person name="Lind A.E."/>
            <person name="van Eijk R."/>
            <person name="Schleper C."/>
            <person name="Guy L."/>
            <person name="Ettema T.J."/>
        </authorList>
    </citation>
    <scope>NUCLEOTIDE SEQUENCE</scope>
</reference>
<dbReference type="AlphaFoldDB" id="A0A0F8Y354"/>
<organism evidence="2">
    <name type="scientific">marine sediment metagenome</name>
    <dbReference type="NCBI Taxonomy" id="412755"/>
    <lineage>
        <taxon>unclassified sequences</taxon>
        <taxon>metagenomes</taxon>
        <taxon>ecological metagenomes</taxon>
    </lineage>
</organism>
<keyword evidence="1" id="KW-1133">Transmembrane helix</keyword>
<comment type="caution">
    <text evidence="2">The sequence shown here is derived from an EMBL/GenBank/DDBJ whole genome shotgun (WGS) entry which is preliminary data.</text>
</comment>
<accession>A0A0F8Y354</accession>
<sequence length="270" mass="30247">LAPISIYEYPWQIFVLGLVMGILAAGPVVVSQLLSFRYSLLMIVSVVVFAKLPLFGLSLLISCIAVACRPLRFRSRFIAIILCMSPQMLYWGIYGSVAAADPIKFGFSYAPWICSWFTGVAIAGTVIGIGHYTRYKPGLVWAVTLVVLGIAFALFEGKISSSELDYQLYVAGNNPETAHEFHDRDMSKIITEAMSEPETQSFLEVGVWSIDPSLLREELKDELKDKLIQGQWPSWFNVPEDVNFQAKRKLLTDEYDKFIDKRGASKKTPS</sequence>
<feature type="transmembrane region" description="Helical" evidence="1">
    <location>
        <begin position="109"/>
        <end position="132"/>
    </location>
</feature>
<feature type="transmembrane region" description="Helical" evidence="1">
    <location>
        <begin position="12"/>
        <end position="34"/>
    </location>
</feature>
<name>A0A0F8Y354_9ZZZZ</name>
<feature type="transmembrane region" description="Helical" evidence="1">
    <location>
        <begin position="40"/>
        <end position="65"/>
    </location>
</feature>
<feature type="non-terminal residue" evidence="2">
    <location>
        <position position="1"/>
    </location>
</feature>
<proteinExistence type="predicted"/>